<evidence type="ECO:0000313" key="1">
    <source>
        <dbReference type="EMBL" id="KAK3082100.1"/>
    </source>
</evidence>
<evidence type="ECO:0000313" key="2">
    <source>
        <dbReference type="Proteomes" id="UP001186974"/>
    </source>
</evidence>
<keyword evidence="2" id="KW-1185">Reference proteome</keyword>
<reference evidence="1" key="1">
    <citation type="submission" date="2024-09" db="EMBL/GenBank/DDBJ databases">
        <title>Black Yeasts Isolated from many extreme environments.</title>
        <authorList>
            <person name="Coleine C."/>
            <person name="Stajich J.E."/>
            <person name="Selbmann L."/>
        </authorList>
    </citation>
    <scope>NUCLEOTIDE SEQUENCE</scope>
    <source>
        <strain evidence="1">CCFEE 5737</strain>
    </source>
</reference>
<gene>
    <name evidence="1" type="ORF">LTS18_004308</name>
</gene>
<protein>
    <submittedName>
        <fullName evidence="1">Uncharacterized protein</fullName>
    </submittedName>
</protein>
<dbReference type="Proteomes" id="UP001186974">
    <property type="component" value="Unassembled WGS sequence"/>
</dbReference>
<accession>A0ACC3DZX4</accession>
<organism evidence="1 2">
    <name type="scientific">Coniosporium uncinatum</name>
    <dbReference type="NCBI Taxonomy" id="93489"/>
    <lineage>
        <taxon>Eukaryota</taxon>
        <taxon>Fungi</taxon>
        <taxon>Dikarya</taxon>
        <taxon>Ascomycota</taxon>
        <taxon>Pezizomycotina</taxon>
        <taxon>Dothideomycetes</taxon>
        <taxon>Dothideomycetes incertae sedis</taxon>
        <taxon>Coniosporium</taxon>
    </lineage>
</organism>
<proteinExistence type="predicted"/>
<sequence length="776" mass="86802">MSEDQRRLTFVRDNVERLAEEKHNLESLLTALQLGSEEDSQEILRRLRSGTDSNQLAQQVHAGQALADVRSEGGSPIKGHFAASPRPPSRVESYQRVISSIKGAHNQNEIDEIVRRIRKGEDATNIVQVVNAGSLVQPLPLSLVASESTPGIEAEYSSQSHRFGLMKGTAQSIENDAPDASTPISFQPWTDITNDMEFIDHLLSLYFTWQHCFFQSFPEDLFRRDYQSFKTKYCSRLLVNAICAAGCQLSDRSEARRDPRDPRTAGMDFFDEAVRLLNETPVSTIPTTAALYLLCHIEGQRGRLSALWDYSGRCGRMALDLNIHLRNDRKSGDSISDDAHIAESARCHVFWGIFMSDQVTSFTLGRLPQIPVNAITVDLPKIDQDEDLASWEFYDKSDLVSRPSAKSTTFHELAGLSKIVNSTLQMFFAPSQIISGSILLEEYDKYLNWFNRLPNLVSKTDRAPPHVLCLHMYYHAAVLLLFRPFLKAEFTKSDISPRNMCRTAANTISDIFAQHKTLYGLAGLYTFQLHCLLTACTIHVINLPTIASTKRLATACEYFQELVHRNEWASGSLNILKGLVQKWKIILPNEVEQELFRNSENLSDFNFFTREAFNPSLYNPGQSGGQAEIMRPEKRGPGPYLNPSTQVMQKRQRLEPRETHEAPINYLFAPFPNQPAPLLGPIHTSTSADTEWNDELSKVAQGFDGLDFSDDRLLDPFMGYQGEWGSLPFGPSASGPYPGPSSAMGPGPYTGALAEADGSLPPMQQMPDHHMPPPGA</sequence>
<comment type="caution">
    <text evidence="1">The sequence shown here is derived from an EMBL/GenBank/DDBJ whole genome shotgun (WGS) entry which is preliminary data.</text>
</comment>
<name>A0ACC3DZX4_9PEZI</name>
<dbReference type="EMBL" id="JAWDJW010000010">
    <property type="protein sequence ID" value="KAK3082100.1"/>
    <property type="molecule type" value="Genomic_DNA"/>
</dbReference>